<dbReference type="PANTHER" id="PTHR13939:SF0">
    <property type="entry name" value="NMN AMIDOHYDROLASE-LIKE PROTEIN YFAY"/>
    <property type="match status" value="1"/>
</dbReference>
<dbReference type="Pfam" id="PF02464">
    <property type="entry name" value="CinA"/>
    <property type="match status" value="1"/>
</dbReference>
<dbReference type="PIRSF" id="PIRSF006728">
    <property type="entry name" value="CinA"/>
    <property type="match status" value="1"/>
</dbReference>
<dbReference type="NCBIfam" id="TIGR00200">
    <property type="entry name" value="cinA_nterm"/>
    <property type="match status" value="1"/>
</dbReference>
<evidence type="ECO:0000313" key="3">
    <source>
        <dbReference type="EMBL" id="RAJ13009.1"/>
    </source>
</evidence>
<dbReference type="OrthoDB" id="9801454at2"/>
<proteinExistence type="inferred from homology"/>
<dbReference type="SUPFAM" id="SSF142433">
    <property type="entry name" value="CinA-like"/>
    <property type="match status" value="1"/>
</dbReference>
<dbReference type="Pfam" id="PF18146">
    <property type="entry name" value="CinA_KH"/>
    <property type="match status" value="1"/>
</dbReference>
<name>A0A327R8A3_9FLAO</name>
<dbReference type="NCBIfam" id="TIGR00177">
    <property type="entry name" value="molyb_syn"/>
    <property type="match status" value="1"/>
</dbReference>
<keyword evidence="4" id="KW-1185">Reference proteome</keyword>
<evidence type="ECO:0000256" key="1">
    <source>
        <dbReference type="HAMAP-Rule" id="MF_00226"/>
    </source>
</evidence>
<dbReference type="InterPro" id="IPR008136">
    <property type="entry name" value="CinA_C"/>
</dbReference>
<protein>
    <recommendedName>
        <fullName evidence="1">CinA-like protein</fullName>
    </recommendedName>
</protein>
<gene>
    <name evidence="3" type="ORF">LY08_02291</name>
</gene>
<dbReference type="Gene3D" id="3.30.70.2860">
    <property type="match status" value="1"/>
</dbReference>
<evidence type="ECO:0000313" key="4">
    <source>
        <dbReference type="Proteomes" id="UP000248703"/>
    </source>
</evidence>
<dbReference type="InterPro" id="IPR041424">
    <property type="entry name" value="CinA_KH"/>
</dbReference>
<dbReference type="Gene3D" id="3.90.950.20">
    <property type="entry name" value="CinA-like"/>
    <property type="match status" value="1"/>
</dbReference>
<dbReference type="InterPro" id="IPR036653">
    <property type="entry name" value="CinA-like_C"/>
</dbReference>
<dbReference type="InterPro" id="IPR008135">
    <property type="entry name" value="Competence-induced_CinA"/>
</dbReference>
<dbReference type="NCBIfam" id="TIGR00199">
    <property type="entry name" value="PncC_domain"/>
    <property type="match status" value="1"/>
</dbReference>
<dbReference type="RefSeq" id="WP_111660561.1">
    <property type="nucleotide sequence ID" value="NZ_QLLO01000008.1"/>
</dbReference>
<comment type="similarity">
    <text evidence="1">Belongs to the CinA family.</text>
</comment>
<dbReference type="AlphaFoldDB" id="A0A327R8A3"/>
<reference evidence="3 4" key="1">
    <citation type="submission" date="2018-06" db="EMBL/GenBank/DDBJ databases">
        <title>Genomic Encyclopedia of Archaeal and Bacterial Type Strains, Phase II (KMG-II): from individual species to whole genera.</title>
        <authorList>
            <person name="Goeker M."/>
        </authorList>
    </citation>
    <scope>NUCLEOTIDE SEQUENCE [LARGE SCALE GENOMIC DNA]</scope>
    <source>
        <strain evidence="3 4">DSM 24464</strain>
    </source>
</reference>
<dbReference type="SMART" id="SM00852">
    <property type="entry name" value="MoCF_biosynth"/>
    <property type="match status" value="1"/>
</dbReference>
<dbReference type="EMBL" id="QLLO01000008">
    <property type="protein sequence ID" value="RAJ13009.1"/>
    <property type="molecule type" value="Genomic_DNA"/>
</dbReference>
<organism evidence="3 4">
    <name type="scientific">Olleya aquimaris</name>
    <dbReference type="NCBI Taxonomy" id="639310"/>
    <lineage>
        <taxon>Bacteria</taxon>
        <taxon>Pseudomonadati</taxon>
        <taxon>Bacteroidota</taxon>
        <taxon>Flavobacteriia</taxon>
        <taxon>Flavobacteriales</taxon>
        <taxon>Flavobacteriaceae</taxon>
    </lineage>
</organism>
<dbReference type="HAMAP" id="MF_00226_B">
    <property type="entry name" value="CinA_B"/>
    <property type="match status" value="1"/>
</dbReference>
<dbReference type="InterPro" id="IPR036425">
    <property type="entry name" value="MoaB/Mog-like_dom_sf"/>
</dbReference>
<feature type="domain" description="MoaB/Mog" evidence="2">
    <location>
        <begin position="4"/>
        <end position="172"/>
    </location>
</feature>
<dbReference type="PANTHER" id="PTHR13939">
    <property type="entry name" value="NICOTINAMIDE-NUCLEOTIDE AMIDOHYDROLASE PNCC"/>
    <property type="match status" value="1"/>
</dbReference>
<dbReference type="Proteomes" id="UP000248703">
    <property type="component" value="Unassembled WGS sequence"/>
</dbReference>
<dbReference type="NCBIfam" id="NF001813">
    <property type="entry name" value="PRK00549.1"/>
    <property type="match status" value="1"/>
</dbReference>
<dbReference type="SUPFAM" id="SSF53218">
    <property type="entry name" value="Molybdenum cofactor biosynthesis proteins"/>
    <property type="match status" value="1"/>
</dbReference>
<accession>A0A327R8A3</accession>
<dbReference type="InterPro" id="IPR050101">
    <property type="entry name" value="CinA"/>
</dbReference>
<dbReference type="InterPro" id="IPR001453">
    <property type="entry name" value="MoaB/Mog_dom"/>
</dbReference>
<dbReference type="Gene3D" id="3.40.980.10">
    <property type="entry name" value="MoaB/Mog-like domain"/>
    <property type="match status" value="1"/>
</dbReference>
<comment type="caution">
    <text evidence="3">The sequence shown here is derived from an EMBL/GenBank/DDBJ whole genome shotgun (WGS) entry which is preliminary data.</text>
</comment>
<dbReference type="Pfam" id="PF00994">
    <property type="entry name" value="MoCF_biosynth"/>
    <property type="match status" value="1"/>
</dbReference>
<sequence>MQAEIITIGDEILIGQIVDTNSAFIGKMLNTIGVSVYQITSIQDDKDHLLKAFAEAEHNADIIIVTGGLGPTKDDITKHTLAYYFNDTLVQDNQVLDHVEQLFKKYINQPISDINRKQALVPSKAKVLMNCFGTAPGMWLEKGNKTFISLPGVPYEMKALMENEVLPKLSQKYKRPFILHKTILTYGLGESAIAERLEAIEDNLPKHIKLAYLPSLGRVRLRLSGKSDNEDTLAQDIQQQVDNILPLIKDIFVGFQESNEGLEQIIANQLTKIGQTLGLAESCTGGKLAEQFTAHSGASTFFKGAIVSYATQTKIDVLGVSEDLIKQHSVVSVPVAKAMATNVREKLKSDIAVATTGNAGPTKGDSDAEVGTVFIAIATKNGVVAHEFNMGNHRERVINKTVNKALELLQKEIFEN</sequence>
<dbReference type="CDD" id="cd00885">
    <property type="entry name" value="cinA"/>
    <property type="match status" value="1"/>
</dbReference>
<evidence type="ECO:0000259" key="2">
    <source>
        <dbReference type="SMART" id="SM00852"/>
    </source>
</evidence>